<evidence type="ECO:0000313" key="1">
    <source>
        <dbReference type="EMBL" id="MPC64230.1"/>
    </source>
</evidence>
<organism evidence="1 2">
    <name type="scientific">Portunus trituberculatus</name>
    <name type="common">Swimming crab</name>
    <name type="synonym">Neptunus trituberculatus</name>
    <dbReference type="NCBI Taxonomy" id="210409"/>
    <lineage>
        <taxon>Eukaryota</taxon>
        <taxon>Metazoa</taxon>
        <taxon>Ecdysozoa</taxon>
        <taxon>Arthropoda</taxon>
        <taxon>Crustacea</taxon>
        <taxon>Multicrustacea</taxon>
        <taxon>Malacostraca</taxon>
        <taxon>Eumalacostraca</taxon>
        <taxon>Eucarida</taxon>
        <taxon>Decapoda</taxon>
        <taxon>Pleocyemata</taxon>
        <taxon>Brachyura</taxon>
        <taxon>Eubrachyura</taxon>
        <taxon>Portunoidea</taxon>
        <taxon>Portunidae</taxon>
        <taxon>Portuninae</taxon>
        <taxon>Portunus</taxon>
    </lineage>
</organism>
<proteinExistence type="predicted"/>
<dbReference type="Proteomes" id="UP000324222">
    <property type="component" value="Unassembled WGS sequence"/>
</dbReference>
<sequence>MMVLKKTPARGAWSTVSRCYILGGSIQSAALDSFCGPRYDRESHATNCCLGRGRSAWKTIDHPPSLFMR</sequence>
<reference evidence="1 2" key="1">
    <citation type="submission" date="2019-05" db="EMBL/GenBank/DDBJ databases">
        <title>Another draft genome of Portunus trituberculatus and its Hox gene families provides insights of decapod evolution.</title>
        <authorList>
            <person name="Jeong J.-H."/>
            <person name="Song I."/>
            <person name="Kim S."/>
            <person name="Choi T."/>
            <person name="Kim D."/>
            <person name="Ryu S."/>
            <person name="Kim W."/>
        </authorList>
    </citation>
    <scope>NUCLEOTIDE SEQUENCE [LARGE SCALE GENOMIC DNA]</scope>
    <source>
        <tissue evidence="1">Muscle</tissue>
    </source>
</reference>
<dbReference type="AlphaFoldDB" id="A0A5B7GW64"/>
<comment type="caution">
    <text evidence="1">The sequence shown here is derived from an EMBL/GenBank/DDBJ whole genome shotgun (WGS) entry which is preliminary data.</text>
</comment>
<evidence type="ECO:0000313" key="2">
    <source>
        <dbReference type="Proteomes" id="UP000324222"/>
    </source>
</evidence>
<accession>A0A5B7GW64</accession>
<dbReference type="EMBL" id="VSRR010021807">
    <property type="protein sequence ID" value="MPC64230.1"/>
    <property type="molecule type" value="Genomic_DNA"/>
</dbReference>
<name>A0A5B7GW64_PORTR</name>
<gene>
    <name evidence="1" type="ORF">E2C01_058341</name>
</gene>
<keyword evidence="2" id="KW-1185">Reference proteome</keyword>
<protein>
    <submittedName>
        <fullName evidence="1">Uncharacterized protein</fullName>
    </submittedName>
</protein>